<organism evidence="2 3">
    <name type="scientific">Rhizophagus irregularis</name>
    <dbReference type="NCBI Taxonomy" id="588596"/>
    <lineage>
        <taxon>Eukaryota</taxon>
        <taxon>Fungi</taxon>
        <taxon>Fungi incertae sedis</taxon>
        <taxon>Mucoromycota</taxon>
        <taxon>Glomeromycotina</taxon>
        <taxon>Glomeromycetes</taxon>
        <taxon>Glomerales</taxon>
        <taxon>Glomeraceae</taxon>
        <taxon>Rhizophagus</taxon>
    </lineage>
</organism>
<reference evidence="2 3" key="2">
    <citation type="submission" date="2017-10" db="EMBL/GenBank/DDBJ databases">
        <title>Genome analyses suggest a sexual origin of heterokaryosis in a supposedly ancient asexual fungus.</title>
        <authorList>
            <person name="Corradi N."/>
            <person name="Sedzielewska K."/>
            <person name="Noel J."/>
            <person name="Charron P."/>
            <person name="Farinelli L."/>
            <person name="Marton T."/>
            <person name="Kruger M."/>
            <person name="Pelin A."/>
            <person name="Brachmann A."/>
            <person name="Corradi N."/>
        </authorList>
    </citation>
    <scope>NUCLEOTIDE SEQUENCE [LARGE SCALE GENOMIC DNA]</scope>
    <source>
        <strain evidence="2 3">A1</strain>
    </source>
</reference>
<accession>A0A2N0QP24</accession>
<sequence length="65" mass="7626">MTQFYCLKCKKETEITSEIQDMTINGRYHLHGDCTVCGMHKNTFTGVDWEQDKMIKLNPDHMTDL</sequence>
<dbReference type="Proteomes" id="UP000232688">
    <property type="component" value="Unassembled WGS sequence"/>
</dbReference>
<feature type="domain" description="DUF5679" evidence="1">
    <location>
        <begin position="5"/>
        <end position="44"/>
    </location>
</feature>
<dbReference type="InterPro" id="IPR044044">
    <property type="entry name" value="DUF5679"/>
</dbReference>
<evidence type="ECO:0000313" key="2">
    <source>
        <dbReference type="EMBL" id="PKC52808.1"/>
    </source>
</evidence>
<gene>
    <name evidence="2" type="ORF">RhiirA1_480631</name>
</gene>
<protein>
    <recommendedName>
        <fullName evidence="1">DUF5679 domain-containing protein</fullName>
    </recommendedName>
</protein>
<dbReference type="EMBL" id="LLXH01005104">
    <property type="protein sequence ID" value="PKC52808.1"/>
    <property type="molecule type" value="Genomic_DNA"/>
</dbReference>
<evidence type="ECO:0000259" key="1">
    <source>
        <dbReference type="Pfam" id="PF18930"/>
    </source>
</evidence>
<evidence type="ECO:0000313" key="3">
    <source>
        <dbReference type="Proteomes" id="UP000232688"/>
    </source>
</evidence>
<name>A0A2N0QP24_9GLOM</name>
<dbReference type="AlphaFoldDB" id="A0A2N0QP24"/>
<comment type="caution">
    <text evidence="2">The sequence shown here is derived from an EMBL/GenBank/DDBJ whole genome shotgun (WGS) entry which is preliminary data.</text>
</comment>
<dbReference type="VEuPathDB" id="FungiDB:RhiirA1_480631"/>
<proteinExistence type="predicted"/>
<dbReference type="Pfam" id="PF18930">
    <property type="entry name" value="DUF5679"/>
    <property type="match status" value="1"/>
</dbReference>
<reference evidence="2 3" key="1">
    <citation type="submission" date="2017-10" db="EMBL/GenBank/DDBJ databases">
        <title>Extensive intraspecific genome diversity in a model arbuscular mycorrhizal fungus.</title>
        <authorList>
            <person name="Chen E.C.H."/>
            <person name="Morin E."/>
            <person name="Baudet D."/>
            <person name="Noel J."/>
            <person name="Ndikumana S."/>
            <person name="Charron P."/>
            <person name="St-Onge C."/>
            <person name="Giorgi J."/>
            <person name="Grigoriev I.V."/>
            <person name="Roux C."/>
            <person name="Martin F.M."/>
            <person name="Corradi N."/>
        </authorList>
    </citation>
    <scope>NUCLEOTIDE SEQUENCE [LARGE SCALE GENOMIC DNA]</scope>
    <source>
        <strain evidence="2 3">A1</strain>
    </source>
</reference>